<evidence type="ECO:0000313" key="9">
    <source>
        <dbReference type="EMBL" id="GGJ96215.1"/>
    </source>
</evidence>
<feature type="binding site" evidence="8">
    <location>
        <position position="209"/>
    </location>
    <ligand>
        <name>Zn(2+)</name>
        <dbReference type="ChEBI" id="CHEBI:29105"/>
        <label>1</label>
        <note>catalytic</note>
    </ligand>
</feature>
<feature type="binding site" evidence="8">
    <location>
        <position position="62"/>
    </location>
    <ligand>
        <name>Zn(2+)</name>
        <dbReference type="ChEBI" id="CHEBI:29105"/>
        <label>1</label>
        <note>catalytic</note>
    </ligand>
</feature>
<evidence type="ECO:0000256" key="4">
    <source>
        <dbReference type="ARBA" id="ARBA00022723"/>
    </source>
</evidence>
<comment type="similarity">
    <text evidence="8">Belongs to the RNase Z family.</text>
</comment>
<accession>A0A917UXU8</accession>
<dbReference type="CDD" id="cd07717">
    <property type="entry name" value="RNaseZ_ZiPD-like_MBL-fold"/>
    <property type="match status" value="1"/>
</dbReference>
<evidence type="ECO:0000256" key="2">
    <source>
        <dbReference type="ARBA" id="ARBA00022694"/>
    </source>
</evidence>
<dbReference type="RefSeq" id="WP_188983325.1">
    <property type="nucleotide sequence ID" value="NZ_BMPO01000004.1"/>
</dbReference>
<keyword evidence="2 8" id="KW-0819">tRNA processing</keyword>
<evidence type="ECO:0000256" key="1">
    <source>
        <dbReference type="ARBA" id="ARBA00011738"/>
    </source>
</evidence>
<name>A0A917UXU8_9PSED</name>
<evidence type="ECO:0000256" key="6">
    <source>
        <dbReference type="ARBA" id="ARBA00022801"/>
    </source>
</evidence>
<dbReference type="GO" id="GO:0008270">
    <property type="term" value="F:zinc ion binding"/>
    <property type="evidence" value="ECO:0007669"/>
    <property type="project" value="UniProtKB-UniRule"/>
</dbReference>
<dbReference type="PANTHER" id="PTHR46018">
    <property type="entry name" value="ZINC PHOSPHODIESTERASE ELAC PROTEIN 1"/>
    <property type="match status" value="1"/>
</dbReference>
<comment type="catalytic activity">
    <reaction evidence="8">
        <text>Endonucleolytic cleavage of RNA, removing extra 3' nucleotides from tRNA precursor, generating 3' termini of tRNAs. A 3'-hydroxy group is left at the tRNA terminus and a 5'-phosphoryl group is left at the trailer molecule.</text>
        <dbReference type="EC" id="3.1.26.11"/>
    </reaction>
</comment>
<feature type="binding site" evidence="8">
    <location>
        <position position="209"/>
    </location>
    <ligand>
        <name>Zn(2+)</name>
        <dbReference type="ChEBI" id="CHEBI:29105"/>
        <label>2</label>
        <note>catalytic</note>
    </ligand>
</feature>
<protein>
    <recommendedName>
        <fullName evidence="8">Ribonuclease Z</fullName>
        <shortName evidence="8">RNase Z</shortName>
        <ecNumber evidence="8">3.1.26.11</ecNumber>
    </recommendedName>
    <alternativeName>
        <fullName evidence="8">tRNA 3 endonuclease</fullName>
    </alternativeName>
    <alternativeName>
        <fullName evidence="8">tRNase Z</fullName>
    </alternativeName>
</protein>
<evidence type="ECO:0000256" key="3">
    <source>
        <dbReference type="ARBA" id="ARBA00022722"/>
    </source>
</evidence>
<feature type="active site" description="Proton acceptor" evidence="8">
    <location>
        <position position="66"/>
    </location>
</feature>
<keyword evidence="6 8" id="KW-0378">Hydrolase</keyword>
<evidence type="ECO:0000313" key="10">
    <source>
        <dbReference type="Proteomes" id="UP000635983"/>
    </source>
</evidence>
<keyword evidence="3 8" id="KW-0540">Nuclease</keyword>
<dbReference type="GO" id="GO:0042781">
    <property type="term" value="F:3'-tRNA processing endoribonuclease activity"/>
    <property type="evidence" value="ECO:0007669"/>
    <property type="project" value="UniProtKB-UniRule"/>
</dbReference>
<keyword evidence="7 8" id="KW-0862">Zinc</keyword>
<keyword evidence="5 8" id="KW-0255">Endonuclease</keyword>
<evidence type="ECO:0000256" key="5">
    <source>
        <dbReference type="ARBA" id="ARBA00022759"/>
    </source>
</evidence>
<comment type="cofactor">
    <cofactor evidence="8">
        <name>Zn(2+)</name>
        <dbReference type="ChEBI" id="CHEBI:29105"/>
    </cofactor>
    <text evidence="8">Binds 2 Zn(2+) ions.</text>
</comment>
<feature type="binding site" evidence="8">
    <location>
        <position position="139"/>
    </location>
    <ligand>
        <name>Zn(2+)</name>
        <dbReference type="ChEBI" id="CHEBI:29105"/>
        <label>1</label>
        <note>catalytic</note>
    </ligand>
</feature>
<dbReference type="Gene3D" id="3.60.15.10">
    <property type="entry name" value="Ribonuclease Z/Hydroxyacylglutathione hydrolase-like"/>
    <property type="match status" value="1"/>
</dbReference>
<feature type="binding site" evidence="8">
    <location>
        <position position="66"/>
    </location>
    <ligand>
        <name>Zn(2+)</name>
        <dbReference type="ChEBI" id="CHEBI:29105"/>
        <label>2</label>
        <note>catalytic</note>
    </ligand>
</feature>
<dbReference type="PANTHER" id="PTHR46018:SF2">
    <property type="entry name" value="ZINC PHOSPHODIESTERASE ELAC PROTEIN 1"/>
    <property type="match status" value="1"/>
</dbReference>
<dbReference type="SUPFAM" id="SSF56281">
    <property type="entry name" value="Metallo-hydrolase/oxidoreductase"/>
    <property type="match status" value="1"/>
</dbReference>
<keyword evidence="10" id="KW-1185">Reference proteome</keyword>
<evidence type="ECO:0000256" key="8">
    <source>
        <dbReference type="HAMAP-Rule" id="MF_01818"/>
    </source>
</evidence>
<proteinExistence type="inferred from homology"/>
<sequence length="322" mass="35624">MDLIFLGTSAGTPTRSRNVSGLAVLEESGRGWHLVDCGEGTQHQILRTPLSLHTLESIFITHVHGDHCYGLPGLVASAGLTGRRAPLRIVGPADIERWLTTTLTLTGCTLPFELHFEAVERTSQWQSHTLHIDAWPLSHRVPSYAYRFTEARPGPQLAFASLERDGVPKGPLWGRLLRGEDVENQGRRFRSLDYVTFDREPRRILVAGDNDRPELLADACDGAQVLVHEATYTADVAERAGPNAGHSSAFGIAQFAQATGLPHLVLTHFSARYQNDERHSPSIETLREEAAAHYDGALFMAKDFQRYRLDKHGALMLLPDPA</sequence>
<comment type="function">
    <text evidence="8">Zinc phosphodiesterase, which displays some tRNA 3'-processing endonuclease activity. Probably involved in tRNA maturation, by removing a 3'-trailer from precursor tRNA.</text>
</comment>
<dbReference type="EMBL" id="BMPO01000004">
    <property type="protein sequence ID" value="GGJ96215.1"/>
    <property type="molecule type" value="Genomic_DNA"/>
</dbReference>
<keyword evidence="4 8" id="KW-0479">Metal-binding</keyword>
<dbReference type="EC" id="3.1.26.11" evidence="8"/>
<dbReference type="HAMAP" id="MF_01818">
    <property type="entry name" value="RNase_Z_BN"/>
    <property type="match status" value="1"/>
</dbReference>
<reference evidence="9" key="2">
    <citation type="submission" date="2020-09" db="EMBL/GenBank/DDBJ databases">
        <authorList>
            <person name="Sun Q."/>
            <person name="Ohkuma M."/>
        </authorList>
    </citation>
    <scope>NUCLEOTIDE SEQUENCE</scope>
    <source>
        <strain evidence="9">JCM 30078</strain>
    </source>
</reference>
<reference evidence="9" key="1">
    <citation type="journal article" date="2014" name="Int. J. Syst. Evol. Microbiol.">
        <title>Complete genome sequence of Corynebacterium casei LMG S-19264T (=DSM 44701T), isolated from a smear-ripened cheese.</title>
        <authorList>
            <consortium name="US DOE Joint Genome Institute (JGI-PGF)"/>
            <person name="Walter F."/>
            <person name="Albersmeier A."/>
            <person name="Kalinowski J."/>
            <person name="Ruckert C."/>
        </authorList>
    </citation>
    <scope>NUCLEOTIDE SEQUENCE</scope>
    <source>
        <strain evidence="9">JCM 30078</strain>
    </source>
</reference>
<evidence type="ECO:0000256" key="7">
    <source>
        <dbReference type="ARBA" id="ARBA00022833"/>
    </source>
</evidence>
<organism evidence="9 10">
    <name type="scientific">Pseudomonas matsuisoli</name>
    <dbReference type="NCBI Taxonomy" id="1515666"/>
    <lineage>
        <taxon>Bacteria</taxon>
        <taxon>Pseudomonadati</taxon>
        <taxon>Pseudomonadota</taxon>
        <taxon>Gammaproteobacteria</taxon>
        <taxon>Pseudomonadales</taxon>
        <taxon>Pseudomonadaceae</taxon>
        <taxon>Pseudomonas</taxon>
    </lineage>
</organism>
<dbReference type="Proteomes" id="UP000635983">
    <property type="component" value="Unassembled WGS sequence"/>
</dbReference>
<comment type="caution">
    <text evidence="9">The sequence shown here is derived from an EMBL/GenBank/DDBJ whole genome shotgun (WGS) entry which is preliminary data.</text>
</comment>
<dbReference type="Pfam" id="PF23023">
    <property type="entry name" value="Anti-Pycsar_Apyc1"/>
    <property type="match status" value="1"/>
</dbReference>
<feature type="binding site" evidence="8">
    <location>
        <position position="64"/>
    </location>
    <ligand>
        <name>Zn(2+)</name>
        <dbReference type="ChEBI" id="CHEBI:29105"/>
        <label>1</label>
        <note>catalytic</note>
    </ligand>
</feature>
<dbReference type="InterPro" id="IPR036866">
    <property type="entry name" value="RibonucZ/Hydroxyglut_hydro"/>
</dbReference>
<comment type="subunit">
    <text evidence="1 8">Homodimer.</text>
</comment>
<dbReference type="AlphaFoldDB" id="A0A917UXU8"/>
<feature type="binding site" evidence="8">
    <location>
        <position position="67"/>
    </location>
    <ligand>
        <name>Zn(2+)</name>
        <dbReference type="ChEBI" id="CHEBI:29105"/>
        <label>2</label>
        <note>catalytic</note>
    </ligand>
</feature>
<feature type="binding site" evidence="8">
    <location>
        <position position="268"/>
    </location>
    <ligand>
        <name>Zn(2+)</name>
        <dbReference type="ChEBI" id="CHEBI:29105"/>
        <label>2</label>
        <note>catalytic</note>
    </ligand>
</feature>
<gene>
    <name evidence="8 9" type="primary">rnz</name>
    <name evidence="9" type="ORF">GCM10009304_22660</name>
</gene>
<dbReference type="InterPro" id="IPR013471">
    <property type="entry name" value="RNase_Z/BN"/>
</dbReference>